<dbReference type="Pfam" id="PF00104">
    <property type="entry name" value="Hormone_recep"/>
    <property type="match status" value="1"/>
</dbReference>
<dbReference type="PROSITE" id="PS51843">
    <property type="entry name" value="NR_LBD"/>
    <property type="match status" value="1"/>
</dbReference>
<dbReference type="InterPro" id="IPR001628">
    <property type="entry name" value="Znf_hrmn_rcpt"/>
</dbReference>
<protein>
    <submittedName>
        <fullName evidence="14">Nuclear Hormone Receptor family</fullName>
    </submittedName>
</protein>
<evidence type="ECO:0000313" key="15">
    <source>
        <dbReference type="Proteomes" id="UP000001940"/>
    </source>
</evidence>
<keyword evidence="7 11" id="KW-0238">DNA-binding</keyword>
<reference evidence="14 15" key="1">
    <citation type="journal article" date="1998" name="Science">
        <title>Genome sequence of the nematode C. elegans: a platform for investigating biology.</title>
        <authorList>
            <consortium name="The C. elegans sequencing consortium"/>
            <person name="Sulson J.E."/>
            <person name="Waterston R."/>
        </authorList>
    </citation>
    <scope>NUCLEOTIDE SEQUENCE [LARGE SCALE GENOMIC DNA]</scope>
    <source>
        <strain evidence="14 15">Bristol N2</strain>
    </source>
</reference>
<keyword evidence="10 11" id="KW-0539">Nucleus</keyword>
<feature type="domain" description="NR LBD" evidence="13">
    <location>
        <begin position="172"/>
        <end position="415"/>
    </location>
</feature>
<evidence type="ECO:0000256" key="2">
    <source>
        <dbReference type="ARBA" id="ARBA00005993"/>
    </source>
</evidence>
<evidence type="ECO:0000256" key="9">
    <source>
        <dbReference type="ARBA" id="ARBA00023170"/>
    </source>
</evidence>
<evidence type="ECO:0000256" key="8">
    <source>
        <dbReference type="ARBA" id="ARBA00023163"/>
    </source>
</evidence>
<dbReference type="AlphaFoldDB" id="Q966H7"/>
<dbReference type="SMART" id="SM00399">
    <property type="entry name" value="ZnF_C4"/>
    <property type="match status" value="1"/>
</dbReference>
<dbReference type="GO" id="GO:0000978">
    <property type="term" value="F:RNA polymerase II cis-regulatory region sequence-specific DNA binding"/>
    <property type="evidence" value="ECO:0007669"/>
    <property type="project" value="InterPro"/>
</dbReference>
<dbReference type="InterPro" id="IPR000536">
    <property type="entry name" value="Nucl_hrmn_rcpt_lig-bd"/>
</dbReference>
<evidence type="ECO:0000256" key="6">
    <source>
        <dbReference type="ARBA" id="ARBA00023015"/>
    </source>
</evidence>
<dbReference type="PANTHER" id="PTHR45680:SF5">
    <property type="entry name" value="NUCLEAR HORMONE RECEPTOR FAMILY-RELATED"/>
    <property type="match status" value="1"/>
</dbReference>
<keyword evidence="4 11" id="KW-0863">Zinc-finger</keyword>
<evidence type="ECO:0000259" key="13">
    <source>
        <dbReference type="PROSITE" id="PS51843"/>
    </source>
</evidence>
<keyword evidence="5 11" id="KW-0862">Zinc</keyword>
<dbReference type="GO" id="GO:0005634">
    <property type="term" value="C:nucleus"/>
    <property type="evidence" value="ECO:0007669"/>
    <property type="project" value="UniProtKB-SubCell"/>
</dbReference>
<dbReference type="PaxDb" id="6239-M02H5.3"/>
<keyword evidence="3 11" id="KW-0479">Metal-binding</keyword>
<dbReference type="PROSITE" id="PS00031">
    <property type="entry name" value="NUCLEAR_REC_DBD_1"/>
    <property type="match status" value="1"/>
</dbReference>
<keyword evidence="9 11" id="KW-0675">Receptor</keyword>
<dbReference type="InParanoid" id="Q966H7"/>
<comment type="subcellular location">
    <subcellularLocation>
        <location evidence="1 11">Nucleus</location>
    </subcellularLocation>
</comment>
<dbReference type="WormBase" id="M02H5.3">
    <property type="protein sequence ID" value="CE50748"/>
    <property type="gene ID" value="WBGene00019741"/>
    <property type="gene designation" value="nhr-201"/>
</dbReference>
<name>Q966H7_CAEEL</name>
<dbReference type="SMART" id="SM00430">
    <property type="entry name" value="HOLI"/>
    <property type="match status" value="1"/>
</dbReference>
<accession>Q966H7</accession>
<dbReference type="InterPro" id="IPR051152">
    <property type="entry name" value="C.elegans_Orphan_NR"/>
</dbReference>
<dbReference type="PRINTS" id="PR00047">
    <property type="entry name" value="STROIDFINGER"/>
</dbReference>
<keyword evidence="8 11" id="KW-0804">Transcription</keyword>
<dbReference type="HOGENOM" id="CLU_007368_7_1_1"/>
<dbReference type="GO" id="GO:0003700">
    <property type="term" value="F:DNA-binding transcription factor activity"/>
    <property type="evidence" value="ECO:0007669"/>
    <property type="project" value="InterPro"/>
</dbReference>
<organism evidence="14 15">
    <name type="scientific">Caenorhabditis elegans</name>
    <dbReference type="NCBI Taxonomy" id="6239"/>
    <lineage>
        <taxon>Eukaryota</taxon>
        <taxon>Metazoa</taxon>
        <taxon>Ecdysozoa</taxon>
        <taxon>Nematoda</taxon>
        <taxon>Chromadorea</taxon>
        <taxon>Rhabditida</taxon>
        <taxon>Rhabditina</taxon>
        <taxon>Rhabditomorpha</taxon>
        <taxon>Rhabditoidea</taxon>
        <taxon>Rhabditidae</taxon>
        <taxon>Peloderinae</taxon>
        <taxon>Caenorhabditis</taxon>
    </lineage>
</organism>
<dbReference type="InterPro" id="IPR013088">
    <property type="entry name" value="Znf_NHR/GATA"/>
</dbReference>
<keyword evidence="6 11" id="KW-0805">Transcription regulation</keyword>
<dbReference type="PANTHER" id="PTHR45680">
    <property type="entry name" value="NUCLEAR HORMONE RECEPTOR FAMILY"/>
    <property type="match status" value="1"/>
</dbReference>
<dbReference type="eggNOG" id="KOG3575">
    <property type="taxonomic scope" value="Eukaryota"/>
</dbReference>
<dbReference type="OrthoDB" id="10018779at2759"/>
<evidence type="ECO:0000313" key="14">
    <source>
        <dbReference type="EMBL" id="CCD62236.2"/>
    </source>
</evidence>
<dbReference type="CDD" id="cd06960">
    <property type="entry name" value="NR_DBD_HNF4A"/>
    <property type="match status" value="1"/>
</dbReference>
<evidence type="ECO:0000256" key="1">
    <source>
        <dbReference type="ARBA" id="ARBA00004123"/>
    </source>
</evidence>
<sequence>MNNPCSSSPPDLTLSTIEKCPVCWKPAHGMHFGAFTCRACAVFFRRFGASNNLKPCKKNNVCNFDKNGYVSCKKCRLQRCFDIGMKIDNFQFERDPYKQKLEMQAALKVIRNIPQTLDTFLGRSSLIMFTAPSFDDSPTEVHIDVRFLIDTAYRQLLKGPETPIKTPNALKRLAIGLQNLHSAQEKPTKVMEKFGKDETFAIWEDDVLKTAKWFSYFDDFQKLPSQLQLDIVKKEWLVWSGLEKLAALGKTRRQMMYEDFAFVLHVDNELVAFKKTIEVDISWCSNYKLEQLDFFDCNFKERHEQLVQQIVALNPTDEELSFMLCYLSFQHYMKHCPKHNVEIVEQLQDSISNHLHEYYLNHMSRPNYSGRIAAIMKLINAIQLFLLHDKTKMELMKVFKVCFAKYSHPELFFEYE</sequence>
<comment type="similarity">
    <text evidence="2 11">Belongs to the nuclear hormone receptor family.</text>
</comment>
<dbReference type="SUPFAM" id="SSF48508">
    <property type="entry name" value="Nuclear receptor ligand-binding domain"/>
    <property type="match status" value="1"/>
</dbReference>
<dbReference type="OMA" id="ISWCSNY"/>
<dbReference type="GeneID" id="187408"/>
<dbReference type="RefSeq" id="NP_001379591.1">
    <property type="nucleotide sequence ID" value="NM_001392466.1"/>
</dbReference>
<evidence type="ECO:0000256" key="5">
    <source>
        <dbReference type="ARBA" id="ARBA00022833"/>
    </source>
</evidence>
<dbReference type="PROSITE" id="PS51030">
    <property type="entry name" value="NUCLEAR_REC_DBD_2"/>
    <property type="match status" value="1"/>
</dbReference>
<dbReference type="EMBL" id="BX284605">
    <property type="protein sequence ID" value="CCD62236.2"/>
    <property type="molecule type" value="Genomic_DNA"/>
</dbReference>
<keyword evidence="15" id="KW-1185">Reference proteome</keyword>
<dbReference type="GO" id="GO:0008270">
    <property type="term" value="F:zinc ion binding"/>
    <property type="evidence" value="ECO:0007669"/>
    <property type="project" value="UniProtKB-KW"/>
</dbReference>
<evidence type="ECO:0000256" key="7">
    <source>
        <dbReference type="ARBA" id="ARBA00023125"/>
    </source>
</evidence>
<dbReference type="KEGG" id="cel:CELE_M02H5.3"/>
<evidence type="ECO:0000256" key="10">
    <source>
        <dbReference type="ARBA" id="ARBA00023242"/>
    </source>
</evidence>
<gene>
    <name evidence="14 16" type="primary">nhr-201</name>
    <name evidence="14" type="ORF">CELE_M02H5.3</name>
    <name evidence="16" type="ORF">M02H5.3</name>
</gene>
<dbReference type="CTD" id="187408"/>
<evidence type="ECO:0000259" key="12">
    <source>
        <dbReference type="PROSITE" id="PS51030"/>
    </source>
</evidence>
<dbReference type="InterPro" id="IPR035500">
    <property type="entry name" value="NHR-like_dom_sf"/>
</dbReference>
<evidence type="ECO:0000256" key="3">
    <source>
        <dbReference type="ARBA" id="ARBA00022723"/>
    </source>
</evidence>
<dbReference type="Proteomes" id="UP000001940">
    <property type="component" value="Chromosome V"/>
</dbReference>
<dbReference type="Pfam" id="PF00105">
    <property type="entry name" value="zf-C4"/>
    <property type="match status" value="1"/>
</dbReference>
<evidence type="ECO:0000313" key="16">
    <source>
        <dbReference type="WormBase" id="M02H5.3"/>
    </source>
</evidence>
<proteinExistence type="inferred from homology"/>
<evidence type="ECO:0000256" key="11">
    <source>
        <dbReference type="RuleBase" id="RU004334"/>
    </source>
</evidence>
<dbReference type="InterPro" id="IPR049636">
    <property type="entry name" value="HNF4-like_DBD"/>
</dbReference>
<dbReference type="AGR" id="WB:WBGene00019741"/>
<dbReference type="UCSC" id="M02H5.3">
    <property type="organism name" value="c. elegans"/>
</dbReference>
<dbReference type="Gene3D" id="1.10.565.10">
    <property type="entry name" value="Retinoid X Receptor"/>
    <property type="match status" value="1"/>
</dbReference>
<dbReference type="Bgee" id="WBGene00019741">
    <property type="expression patterns" value="Expressed in embryo and 3 other cell types or tissues"/>
</dbReference>
<evidence type="ECO:0000256" key="4">
    <source>
        <dbReference type="ARBA" id="ARBA00022771"/>
    </source>
</evidence>
<feature type="domain" description="Nuclear receptor" evidence="12">
    <location>
        <begin position="17"/>
        <end position="92"/>
    </location>
</feature>
<dbReference type="Gene3D" id="3.30.50.10">
    <property type="entry name" value="Erythroid Transcription Factor GATA-1, subunit A"/>
    <property type="match status" value="1"/>
</dbReference>
<dbReference type="SUPFAM" id="SSF57716">
    <property type="entry name" value="Glucocorticoid receptor-like (DNA-binding domain)"/>
    <property type="match status" value="1"/>
</dbReference>